<dbReference type="EMBL" id="JBHSIV010000006">
    <property type="protein sequence ID" value="MFC5062200.1"/>
    <property type="molecule type" value="Genomic_DNA"/>
</dbReference>
<reference evidence="4" key="1">
    <citation type="journal article" date="2019" name="Int. J. Syst. Evol. Microbiol.">
        <title>The Global Catalogue of Microorganisms (GCM) 10K type strain sequencing project: providing services to taxonomists for standard genome sequencing and annotation.</title>
        <authorList>
            <consortium name="The Broad Institute Genomics Platform"/>
            <consortium name="The Broad Institute Genome Sequencing Center for Infectious Disease"/>
            <person name="Wu L."/>
            <person name="Ma J."/>
        </authorList>
    </citation>
    <scope>NUCLEOTIDE SEQUENCE [LARGE SCALE GENOMIC DNA]</scope>
    <source>
        <strain evidence="4">CGMCC 4.7093</strain>
    </source>
</reference>
<accession>A0ABV9YL02</accession>
<evidence type="ECO:0000256" key="1">
    <source>
        <dbReference type="SAM" id="MobiDB-lite"/>
    </source>
</evidence>
<dbReference type="Proteomes" id="UP001595947">
    <property type="component" value="Unassembled WGS sequence"/>
</dbReference>
<comment type="caution">
    <text evidence="3">The sequence shown here is derived from an EMBL/GenBank/DDBJ whole genome shotgun (WGS) entry which is preliminary data.</text>
</comment>
<dbReference type="SUPFAM" id="SSF46785">
    <property type="entry name" value="Winged helix' DNA-binding domain"/>
    <property type="match status" value="1"/>
</dbReference>
<evidence type="ECO:0000313" key="3">
    <source>
        <dbReference type="EMBL" id="MFC5062200.1"/>
    </source>
</evidence>
<keyword evidence="4" id="KW-1185">Reference proteome</keyword>
<protein>
    <submittedName>
        <fullName evidence="3">PadR family transcriptional regulator</fullName>
    </submittedName>
</protein>
<dbReference type="InterPro" id="IPR005149">
    <property type="entry name" value="Tscrpt_reg_PadR_N"/>
</dbReference>
<dbReference type="InterPro" id="IPR036390">
    <property type="entry name" value="WH_DNA-bd_sf"/>
</dbReference>
<name>A0ABV9YL02_9PSEU</name>
<sequence length="218" mass="23199">MTLDLSAAFGEPASARLRGLLPRRGRETDDGPDPAPPPPGDATSPPDDDAPRMHRATTARGTTPDGTPPGDSPSRTRPAAPPAARVATPARPSTGGSKAPTRGSTGNRRWGMARVTSREHVDFLVLTALVPGPNHARGIIERLHAGSGGTLEAPERTMYTTLHRLTRNRLLRRVAPGPRGGPRYALTEAGRRAVDARVRQWRTFARAVDGVIALNDSE</sequence>
<proteinExistence type="predicted"/>
<dbReference type="RefSeq" id="WP_378035540.1">
    <property type="nucleotide sequence ID" value="NZ_JBHSIV010000006.1"/>
</dbReference>
<gene>
    <name evidence="3" type="ORF">ACFPBZ_08285</name>
</gene>
<evidence type="ECO:0000259" key="2">
    <source>
        <dbReference type="Pfam" id="PF03551"/>
    </source>
</evidence>
<organism evidence="3 4">
    <name type="scientific">Actinomycetospora atypica</name>
    <dbReference type="NCBI Taxonomy" id="1290095"/>
    <lineage>
        <taxon>Bacteria</taxon>
        <taxon>Bacillati</taxon>
        <taxon>Actinomycetota</taxon>
        <taxon>Actinomycetes</taxon>
        <taxon>Pseudonocardiales</taxon>
        <taxon>Pseudonocardiaceae</taxon>
        <taxon>Actinomycetospora</taxon>
    </lineage>
</organism>
<dbReference type="Pfam" id="PF03551">
    <property type="entry name" value="PadR"/>
    <property type="match status" value="1"/>
</dbReference>
<feature type="compositionally biased region" description="Low complexity" evidence="1">
    <location>
        <begin position="56"/>
        <end position="65"/>
    </location>
</feature>
<dbReference type="Gene3D" id="1.10.10.10">
    <property type="entry name" value="Winged helix-like DNA-binding domain superfamily/Winged helix DNA-binding domain"/>
    <property type="match status" value="1"/>
</dbReference>
<feature type="domain" description="Transcription regulator PadR N-terminal" evidence="2">
    <location>
        <begin position="125"/>
        <end position="194"/>
    </location>
</feature>
<feature type="compositionally biased region" description="Low complexity" evidence="1">
    <location>
        <begin position="72"/>
        <end position="94"/>
    </location>
</feature>
<dbReference type="InterPro" id="IPR036388">
    <property type="entry name" value="WH-like_DNA-bd_sf"/>
</dbReference>
<feature type="region of interest" description="Disordered" evidence="1">
    <location>
        <begin position="1"/>
        <end position="110"/>
    </location>
</feature>
<evidence type="ECO:0000313" key="4">
    <source>
        <dbReference type="Proteomes" id="UP001595947"/>
    </source>
</evidence>